<dbReference type="PANTHER" id="PTHR21314:SF0">
    <property type="entry name" value="QUEUOSINE 5'-PHOSPHATE N-GLYCOSYLASE_HYDROLASE"/>
    <property type="match status" value="1"/>
</dbReference>
<dbReference type="InterPro" id="IPR019438">
    <property type="entry name" value="Q_salvage"/>
</dbReference>
<dbReference type="PANTHER" id="PTHR21314">
    <property type="entry name" value="QUEUOSINE 5'-PHOSPHATE N-GLYCOSYLASE_HYDROLASE-RELATED"/>
    <property type="match status" value="1"/>
</dbReference>
<sequence length="523" mass="56565">MPAIDQFMFPGVTPSDVSVGVGVSEKRVHVATAAPNDGYPVFSPTSAVRDSARRWTEGARTTVSIDNDALDAFASEIARDILSSSSSGSTAPVIEWDAHGWHYSGSNYRGRCKFARMERVVMYVLALDAINFCFWPVPPPSSSSSSSREGKDDGVVATATDGTATTRRNGLEYEHLATALRMIAEADDDDEVIDAGVDPFNEDDVVVVRSGSSYALSPANLSSLTPDKLRSLLRPHFPSPAGDVIFDLPNVEVRCELLNELGRGLVEHHDGSSLCMISKANGSADALVGIILDTFPGFRDYVDVAVAVDGGRDDGSYSSSSDPSPPPRDGWEKAREGSSSVVHFYKRAQIAVADIWAALGRRRRRGALPSSSESVAVGGGVDPAANSKFERICEFYDVDLLTTFPDYRVPQILRNVGVLRYDPPLAMAVDRRTTLERGGIDEISIRAGTVSAVEGIVRRVREIIVSSVVANKSTAAEGGDVDPREIADDVSAVTVDWYLWQHGERLDRANLLGEHHRVVTTFY</sequence>
<gene>
    <name evidence="8" type="ORF">ACHAW5_004936</name>
</gene>
<feature type="region of interest" description="Disordered" evidence="7">
    <location>
        <begin position="141"/>
        <end position="163"/>
    </location>
</feature>
<evidence type="ECO:0000313" key="9">
    <source>
        <dbReference type="Proteomes" id="UP001530315"/>
    </source>
</evidence>
<evidence type="ECO:0000256" key="7">
    <source>
        <dbReference type="SAM" id="MobiDB-lite"/>
    </source>
</evidence>
<dbReference type="EC" id="3.2.2.-" evidence="6"/>
<comment type="caution">
    <text evidence="8">The sequence shown here is derived from an EMBL/GenBank/DDBJ whole genome shotgun (WGS) entry which is preliminary data.</text>
</comment>
<comment type="function">
    <text evidence="6">Catalyzes the hydrolysis of queuosine 5'-phosphate, releasing the nucleobase queuine (q). Is required for salvage of queuine from exogenous queuosine (Q) that is imported and then converted to queuosine 5'-phosphate intracellularly.</text>
</comment>
<name>A0ABD3N7K7_9STRA</name>
<dbReference type="Proteomes" id="UP001530315">
    <property type="component" value="Unassembled WGS sequence"/>
</dbReference>
<comment type="similarity">
    <text evidence="2 6">Belongs to the QNG1 protein family.</text>
</comment>
<evidence type="ECO:0000256" key="3">
    <source>
        <dbReference type="ARBA" id="ARBA00035306"/>
    </source>
</evidence>
<evidence type="ECO:0000313" key="8">
    <source>
        <dbReference type="EMBL" id="KAL3772098.1"/>
    </source>
</evidence>
<reference evidence="8 9" key="1">
    <citation type="submission" date="2024-10" db="EMBL/GenBank/DDBJ databases">
        <title>Updated reference genomes for cyclostephanoid diatoms.</title>
        <authorList>
            <person name="Roberts W.R."/>
            <person name="Alverson A.J."/>
        </authorList>
    </citation>
    <scope>NUCLEOTIDE SEQUENCE [LARGE SCALE GENOMIC DNA]</scope>
    <source>
        <strain evidence="8 9">AJA276-08</strain>
    </source>
</reference>
<organism evidence="8 9">
    <name type="scientific">Stephanodiscus triporus</name>
    <dbReference type="NCBI Taxonomy" id="2934178"/>
    <lineage>
        <taxon>Eukaryota</taxon>
        <taxon>Sar</taxon>
        <taxon>Stramenopiles</taxon>
        <taxon>Ochrophyta</taxon>
        <taxon>Bacillariophyta</taxon>
        <taxon>Coscinodiscophyceae</taxon>
        <taxon>Thalassiosirophycidae</taxon>
        <taxon>Stephanodiscales</taxon>
        <taxon>Stephanodiscaceae</taxon>
        <taxon>Stephanodiscus</taxon>
    </lineage>
</organism>
<keyword evidence="1 6" id="KW-0378">Hydrolase</keyword>
<comment type="catalytic activity">
    <reaction evidence="5 6">
        <text>queuosine 5'-phosphate + H2O = queuine + D-ribose 5-phosphate</text>
        <dbReference type="Rhea" id="RHEA:75387"/>
        <dbReference type="ChEBI" id="CHEBI:15377"/>
        <dbReference type="ChEBI" id="CHEBI:17433"/>
        <dbReference type="ChEBI" id="CHEBI:78346"/>
        <dbReference type="ChEBI" id="CHEBI:194371"/>
    </reaction>
    <physiologicalReaction direction="left-to-right" evidence="5 6">
        <dbReference type="Rhea" id="RHEA:75388"/>
    </physiologicalReaction>
</comment>
<evidence type="ECO:0000256" key="2">
    <source>
        <dbReference type="ARBA" id="ARBA00035119"/>
    </source>
</evidence>
<evidence type="ECO:0000256" key="1">
    <source>
        <dbReference type="ARBA" id="ARBA00022801"/>
    </source>
</evidence>
<dbReference type="AlphaFoldDB" id="A0ABD3N7K7"/>
<evidence type="ECO:0000256" key="5">
    <source>
        <dbReference type="ARBA" id="ARBA00048204"/>
    </source>
</evidence>
<protein>
    <recommendedName>
        <fullName evidence="3 6">Queuosine 5'-phosphate N-glycosylase/hydrolase</fullName>
        <ecNumber evidence="6">3.2.2.-</ecNumber>
    </recommendedName>
    <alternativeName>
        <fullName evidence="4 6">Queuosine-nucleotide N-glycosylase/hydrolase</fullName>
    </alternativeName>
</protein>
<proteinExistence type="inferred from homology"/>
<feature type="region of interest" description="Disordered" evidence="7">
    <location>
        <begin position="313"/>
        <end position="334"/>
    </location>
</feature>
<evidence type="ECO:0000256" key="4">
    <source>
        <dbReference type="ARBA" id="ARBA00035393"/>
    </source>
</evidence>
<keyword evidence="9" id="KW-1185">Reference proteome</keyword>
<dbReference type="Pfam" id="PF10343">
    <property type="entry name" value="Q_salvage"/>
    <property type="match status" value="2"/>
</dbReference>
<evidence type="ECO:0000256" key="6">
    <source>
        <dbReference type="RuleBase" id="RU365002"/>
    </source>
</evidence>
<dbReference type="GO" id="GO:0016787">
    <property type="term" value="F:hydrolase activity"/>
    <property type="evidence" value="ECO:0007669"/>
    <property type="project" value="UniProtKB-KW"/>
</dbReference>
<accession>A0ABD3N7K7</accession>
<dbReference type="EMBL" id="JALLAZ020001587">
    <property type="protein sequence ID" value="KAL3772098.1"/>
    <property type="molecule type" value="Genomic_DNA"/>
</dbReference>